<evidence type="ECO:0000313" key="1">
    <source>
        <dbReference type="EMBL" id="DAF51597.1"/>
    </source>
</evidence>
<organism evidence="1">
    <name type="scientific">Phage sp. ctgh419</name>
    <dbReference type="NCBI Taxonomy" id="2828009"/>
    <lineage>
        <taxon>Viruses</taxon>
    </lineage>
</organism>
<name>A0A8S5SKM8_9VIRU</name>
<proteinExistence type="predicted"/>
<sequence length="113" mass="12728">MAKIKGIDVVLIETVVNGEDEFGAEILTEREVIVSNVLVAPASSTDITDSTQLYGRTAVYTLAIPKGDNHNWENKRVRFFDNTWKTFGIPQEGIESLIPLDWNKKVMVERYNG</sequence>
<protein>
    <submittedName>
        <fullName evidence="1">Minor capsid protein</fullName>
    </submittedName>
</protein>
<accession>A0A8S5SKM8</accession>
<reference evidence="1" key="1">
    <citation type="journal article" date="2021" name="Proc. Natl. Acad. Sci. U.S.A.">
        <title>A Catalog of Tens of Thousands of Viruses from Human Metagenomes Reveals Hidden Associations with Chronic Diseases.</title>
        <authorList>
            <person name="Tisza M.J."/>
            <person name="Buck C.B."/>
        </authorList>
    </citation>
    <scope>NUCLEOTIDE SEQUENCE</scope>
    <source>
        <strain evidence="1">Ctgh419</strain>
    </source>
</reference>
<dbReference type="EMBL" id="BK032618">
    <property type="protein sequence ID" value="DAF51597.1"/>
    <property type="molecule type" value="Genomic_DNA"/>
</dbReference>